<organism evidence="1 2">
    <name type="scientific">Hemibagrus guttatus</name>
    <dbReference type="NCBI Taxonomy" id="175788"/>
    <lineage>
        <taxon>Eukaryota</taxon>
        <taxon>Metazoa</taxon>
        <taxon>Chordata</taxon>
        <taxon>Craniata</taxon>
        <taxon>Vertebrata</taxon>
        <taxon>Euteleostomi</taxon>
        <taxon>Actinopterygii</taxon>
        <taxon>Neopterygii</taxon>
        <taxon>Teleostei</taxon>
        <taxon>Ostariophysi</taxon>
        <taxon>Siluriformes</taxon>
        <taxon>Bagridae</taxon>
        <taxon>Hemibagrus</taxon>
    </lineage>
</organism>
<dbReference type="EMBL" id="JAUCMX010000011">
    <property type="protein sequence ID" value="KAK3531676.1"/>
    <property type="molecule type" value="Genomic_DNA"/>
</dbReference>
<gene>
    <name evidence="1" type="ORF">QTP70_025907</name>
</gene>
<proteinExistence type="predicted"/>
<keyword evidence="2" id="KW-1185">Reference proteome</keyword>
<dbReference type="AlphaFoldDB" id="A0AAE0V381"/>
<dbReference type="PANTHER" id="PTHR47510">
    <property type="entry name" value="REVERSE TRANSCRIPTASE DOMAIN-CONTAINING PROTEIN"/>
    <property type="match status" value="1"/>
</dbReference>
<protein>
    <submittedName>
        <fullName evidence="1">Uncharacterized protein</fullName>
    </submittedName>
</protein>
<name>A0AAE0V381_9TELE</name>
<accession>A0AAE0V381</accession>
<comment type="caution">
    <text evidence="1">The sequence shown here is derived from an EMBL/GenBank/DDBJ whole genome shotgun (WGS) entry which is preliminary data.</text>
</comment>
<sequence length="107" mass="12012">MDAARSGVTPLKVMWEQRTRVPQLWKTSCIIPVPKKPRPGELNDYRPVALTSHKMKTMERVLLHHMTPSAVCIPGEGGSGGRHYLYPIPLSPGQQQWGCENHIFGLL</sequence>
<dbReference type="Proteomes" id="UP001274896">
    <property type="component" value="Unassembled WGS sequence"/>
</dbReference>
<evidence type="ECO:0000313" key="1">
    <source>
        <dbReference type="EMBL" id="KAK3531676.1"/>
    </source>
</evidence>
<reference evidence="1" key="1">
    <citation type="submission" date="2023-06" db="EMBL/GenBank/DDBJ databases">
        <title>Male Hemibagrus guttatus genome.</title>
        <authorList>
            <person name="Bian C."/>
        </authorList>
    </citation>
    <scope>NUCLEOTIDE SEQUENCE</scope>
    <source>
        <strain evidence="1">Male_cb2023</strain>
        <tissue evidence="1">Muscle</tissue>
    </source>
</reference>
<dbReference type="PANTHER" id="PTHR47510:SF3">
    <property type="entry name" value="ENDO_EXONUCLEASE_PHOSPHATASE DOMAIN-CONTAINING PROTEIN"/>
    <property type="match status" value="1"/>
</dbReference>
<evidence type="ECO:0000313" key="2">
    <source>
        <dbReference type="Proteomes" id="UP001274896"/>
    </source>
</evidence>